<dbReference type="EMBL" id="AP009389">
    <property type="protein sequence ID" value="BAF60813.1"/>
    <property type="molecule type" value="Genomic_DNA"/>
</dbReference>
<name>A5CYW6_PELTS</name>
<evidence type="ECO:0000313" key="2">
    <source>
        <dbReference type="Proteomes" id="UP000006556"/>
    </source>
</evidence>
<dbReference type="Proteomes" id="UP000006556">
    <property type="component" value="Chromosome"/>
</dbReference>
<proteinExistence type="predicted"/>
<dbReference type="eggNOG" id="ENOG502ZU2J">
    <property type="taxonomic scope" value="Bacteria"/>
</dbReference>
<sequence length="120" mass="13448">MPAESKGINEAVMEAGKKSLGLIQQFLSGRVSRQALLAGLSDLHVGDILSRHWNELVSDARYVPHWQVLQTLQGLTDEMEYQLKQYGESTLHEDIRIIAMNLQRIAEQNGQVLKSHKGAL</sequence>
<protein>
    <submittedName>
        <fullName evidence="1">Uncharacterized protein</fullName>
    </submittedName>
</protein>
<dbReference type="KEGG" id="pth:PTH_2632"/>
<keyword evidence="2" id="KW-1185">Reference proteome</keyword>
<dbReference type="HOGENOM" id="CLU_2047470_0_0_9"/>
<dbReference type="AlphaFoldDB" id="A5CYW6"/>
<reference evidence="2" key="1">
    <citation type="journal article" date="2008" name="Genome Res.">
        <title>The genome of Pelotomaculum thermopropionicum reveals niche-associated evolution in anaerobic microbiota.</title>
        <authorList>
            <person name="Kosaka T."/>
            <person name="Kato S."/>
            <person name="Shimoyama T."/>
            <person name="Ishii S."/>
            <person name="Abe T."/>
            <person name="Watanabe K."/>
        </authorList>
    </citation>
    <scope>NUCLEOTIDE SEQUENCE [LARGE SCALE GENOMIC DNA]</scope>
    <source>
        <strain evidence="2">DSM 13744 / JCM 10971 / SI</strain>
    </source>
</reference>
<evidence type="ECO:0000313" key="1">
    <source>
        <dbReference type="EMBL" id="BAF60813.1"/>
    </source>
</evidence>
<organism evidence="1 2">
    <name type="scientific">Pelotomaculum thermopropionicum (strain DSM 13744 / JCM 10971 / SI)</name>
    <dbReference type="NCBI Taxonomy" id="370438"/>
    <lineage>
        <taxon>Bacteria</taxon>
        <taxon>Bacillati</taxon>
        <taxon>Bacillota</taxon>
        <taxon>Clostridia</taxon>
        <taxon>Eubacteriales</taxon>
        <taxon>Desulfotomaculaceae</taxon>
        <taxon>Pelotomaculum</taxon>
    </lineage>
</organism>
<accession>A5CYW6</accession>
<gene>
    <name evidence="1" type="ordered locus">PTH_2632</name>
</gene>
<dbReference type="STRING" id="370438.PTH_2632"/>